<gene>
    <name evidence="1" type="ORF">M441DRAFT_215013</name>
</gene>
<dbReference type="AlphaFoldDB" id="A0A2T3ZNM1"/>
<protein>
    <submittedName>
        <fullName evidence="1">Uncharacterized protein</fullName>
    </submittedName>
</protein>
<sequence length="137" mass="15584">MYLKCIFQCHQNVAPNLLRRICNAPLLINLSMMQNLGVKVMPDVVDNRAWGRLTCCICKRPLHRKWRFYSTETVCGISCIASNGFFPFPCCISCCTASCFFNSSYIFGDLQSKMCRTRCRPPATYTATWKLGVSDLT</sequence>
<proteinExistence type="predicted"/>
<dbReference type="Proteomes" id="UP000240493">
    <property type="component" value="Unassembled WGS sequence"/>
</dbReference>
<evidence type="ECO:0000313" key="2">
    <source>
        <dbReference type="Proteomes" id="UP000240493"/>
    </source>
</evidence>
<dbReference type="EMBL" id="KZ679256">
    <property type="protein sequence ID" value="PTB46396.1"/>
    <property type="molecule type" value="Genomic_DNA"/>
</dbReference>
<organism evidence="1 2">
    <name type="scientific">Trichoderma asperellum (strain ATCC 204424 / CBS 433.97 / NBRC 101777)</name>
    <dbReference type="NCBI Taxonomy" id="1042311"/>
    <lineage>
        <taxon>Eukaryota</taxon>
        <taxon>Fungi</taxon>
        <taxon>Dikarya</taxon>
        <taxon>Ascomycota</taxon>
        <taxon>Pezizomycotina</taxon>
        <taxon>Sordariomycetes</taxon>
        <taxon>Hypocreomycetidae</taxon>
        <taxon>Hypocreales</taxon>
        <taxon>Hypocreaceae</taxon>
        <taxon>Trichoderma</taxon>
    </lineage>
</organism>
<reference evidence="1 2" key="1">
    <citation type="submission" date="2016-07" db="EMBL/GenBank/DDBJ databases">
        <title>Multiple horizontal gene transfer events from other fungi enriched the ability of initially mycotrophic Trichoderma (Ascomycota) to feed on dead plant biomass.</title>
        <authorList>
            <consortium name="DOE Joint Genome Institute"/>
            <person name="Aerts A."/>
            <person name="Atanasova L."/>
            <person name="Chenthamara K."/>
            <person name="Zhang J."/>
            <person name="Grujic M."/>
            <person name="Henrissat B."/>
            <person name="Kuo A."/>
            <person name="Salamov A."/>
            <person name="Lipzen A."/>
            <person name="Labutti K."/>
            <person name="Barry K."/>
            <person name="Miao Y."/>
            <person name="Rahimi M.J."/>
            <person name="Shen Q."/>
            <person name="Grigoriev I.V."/>
            <person name="Kubicek C.P."/>
            <person name="Druzhinina I.S."/>
        </authorList>
    </citation>
    <scope>NUCLEOTIDE SEQUENCE [LARGE SCALE GENOMIC DNA]</scope>
    <source>
        <strain evidence="1 2">CBS 433.97</strain>
    </source>
</reference>
<name>A0A2T3ZNM1_TRIA4</name>
<keyword evidence="2" id="KW-1185">Reference proteome</keyword>
<evidence type="ECO:0000313" key="1">
    <source>
        <dbReference type="EMBL" id="PTB46396.1"/>
    </source>
</evidence>
<accession>A0A2T3ZNM1</accession>